<evidence type="ECO:0000256" key="1">
    <source>
        <dbReference type="SAM" id="MobiDB-lite"/>
    </source>
</evidence>
<feature type="region of interest" description="Disordered" evidence="1">
    <location>
        <begin position="85"/>
        <end position="131"/>
    </location>
</feature>
<gene>
    <name evidence="2" type="primary">PLEST000403</name>
    <name evidence="2" type="ORF">PLESTB_000340800</name>
</gene>
<accession>A0A9W6BDE1</accession>
<feature type="compositionally biased region" description="Basic and acidic residues" evidence="1">
    <location>
        <begin position="85"/>
        <end position="95"/>
    </location>
</feature>
<name>A0A9W6BDE1_9CHLO</name>
<dbReference type="AlphaFoldDB" id="A0A9W6BDE1"/>
<feature type="region of interest" description="Disordered" evidence="1">
    <location>
        <begin position="1"/>
        <end position="73"/>
    </location>
</feature>
<proteinExistence type="predicted"/>
<protein>
    <submittedName>
        <fullName evidence="2">Uncharacterized protein</fullName>
    </submittedName>
</protein>
<feature type="compositionally biased region" description="Low complexity" evidence="1">
    <location>
        <begin position="54"/>
        <end position="73"/>
    </location>
</feature>
<evidence type="ECO:0000313" key="3">
    <source>
        <dbReference type="Proteomes" id="UP001165080"/>
    </source>
</evidence>
<keyword evidence="3" id="KW-1185">Reference proteome</keyword>
<sequence length="285" mass="31054">MADQRRRNSFSGNLPAGTLPTLPARTGPTPVPSLPPKQPNAERFLPALGPAPSPTQAQASSSGITAATSGSLASTNDMLQAMKQRALDRSRETYKQGRSKSVPKSAGSSRADSGRIRQGRPQLPVRRPERVDAEELNRNLAAKLQPLEQVTNSILAAVEERKGGGGTPLAKATCKDFIVGRANCAASSVVTLYPDRLEYKFSHNTQGRIDMVMYMKDILAPELDRKFLVLKFRVGKPLRHFIDSYDCTDPQHILSLTFHDKADASQFQELLTSSCKLALKVSGEQ</sequence>
<organism evidence="2 3">
    <name type="scientific">Pleodorina starrii</name>
    <dbReference type="NCBI Taxonomy" id="330485"/>
    <lineage>
        <taxon>Eukaryota</taxon>
        <taxon>Viridiplantae</taxon>
        <taxon>Chlorophyta</taxon>
        <taxon>core chlorophytes</taxon>
        <taxon>Chlorophyceae</taxon>
        <taxon>CS clade</taxon>
        <taxon>Chlamydomonadales</taxon>
        <taxon>Volvocaceae</taxon>
        <taxon>Pleodorina</taxon>
    </lineage>
</organism>
<comment type="caution">
    <text evidence="2">The sequence shown here is derived from an EMBL/GenBank/DDBJ whole genome shotgun (WGS) entry which is preliminary data.</text>
</comment>
<dbReference type="EMBL" id="BRXU01000003">
    <property type="protein sequence ID" value="GLC50087.1"/>
    <property type="molecule type" value="Genomic_DNA"/>
</dbReference>
<evidence type="ECO:0000313" key="2">
    <source>
        <dbReference type="EMBL" id="GLC50087.1"/>
    </source>
</evidence>
<reference evidence="2 3" key="1">
    <citation type="journal article" date="2023" name="Commun. Biol.">
        <title>Reorganization of the ancestral sex-determining regions during the evolution of trioecy in Pleodorina starrii.</title>
        <authorList>
            <person name="Takahashi K."/>
            <person name="Suzuki S."/>
            <person name="Kawai-Toyooka H."/>
            <person name="Yamamoto K."/>
            <person name="Hamaji T."/>
            <person name="Ootsuki R."/>
            <person name="Yamaguchi H."/>
            <person name="Kawachi M."/>
            <person name="Higashiyama T."/>
            <person name="Nozaki H."/>
        </authorList>
    </citation>
    <scope>NUCLEOTIDE SEQUENCE [LARGE SCALE GENOMIC DNA]</scope>
    <source>
        <strain evidence="2 3">NIES-4479</strain>
    </source>
</reference>
<feature type="compositionally biased region" description="Pro residues" evidence="1">
    <location>
        <begin position="29"/>
        <end position="38"/>
    </location>
</feature>
<dbReference type="Proteomes" id="UP001165080">
    <property type="component" value="Unassembled WGS sequence"/>
</dbReference>